<dbReference type="InterPro" id="IPR050275">
    <property type="entry name" value="PGM_Phosphatase"/>
</dbReference>
<evidence type="ECO:0000256" key="2">
    <source>
        <dbReference type="ARBA" id="ARBA00023235"/>
    </source>
</evidence>
<dbReference type="SUPFAM" id="SSF53254">
    <property type="entry name" value="Phosphoglycerate mutase-like"/>
    <property type="match status" value="1"/>
</dbReference>
<organism evidence="5 6">
    <name type="scientific">Hazenella coriacea</name>
    <dbReference type="NCBI Taxonomy" id="1179467"/>
    <lineage>
        <taxon>Bacteria</taxon>
        <taxon>Bacillati</taxon>
        <taxon>Bacillota</taxon>
        <taxon>Bacilli</taxon>
        <taxon>Bacillales</taxon>
        <taxon>Thermoactinomycetaceae</taxon>
        <taxon>Hazenella</taxon>
    </lineage>
</organism>
<sequence>MLKLYLTRHGETEWNIEKKMQGRKNSPLTSLGIQQAQLLGNRLKETPIDLIYSSPSERAVQTAEIIRGERDIPVINDSNLLEMDLGAWEGQTFDKVKEKDPQEYHHFWYEPHLYSPVNNGETFTKVLERALTSVNQWIQQHKGQQILVVSHSVFLKRLMNYFENQPLDKLWADPYMHSASLSMIELDEKQAKIVQYADCSHLESIHIKTT</sequence>
<dbReference type="PANTHER" id="PTHR48100:SF1">
    <property type="entry name" value="HISTIDINE PHOSPHATASE FAMILY PROTEIN-RELATED"/>
    <property type="match status" value="1"/>
</dbReference>
<keyword evidence="1" id="KW-0324">Glycolysis</keyword>
<dbReference type="GO" id="GO:0016791">
    <property type="term" value="F:phosphatase activity"/>
    <property type="evidence" value="ECO:0007669"/>
    <property type="project" value="TreeGrafter"/>
</dbReference>
<dbReference type="EMBL" id="SMAG01000005">
    <property type="protein sequence ID" value="TCS93857.1"/>
    <property type="molecule type" value="Genomic_DNA"/>
</dbReference>
<dbReference type="CDD" id="cd07067">
    <property type="entry name" value="HP_PGM_like"/>
    <property type="match status" value="1"/>
</dbReference>
<dbReference type="Proteomes" id="UP000294937">
    <property type="component" value="Unassembled WGS sequence"/>
</dbReference>
<dbReference type="Pfam" id="PF00300">
    <property type="entry name" value="His_Phos_1"/>
    <property type="match status" value="1"/>
</dbReference>
<dbReference type="Gene3D" id="3.40.50.1240">
    <property type="entry name" value="Phosphoglycerate mutase-like"/>
    <property type="match status" value="1"/>
</dbReference>
<feature type="binding site" evidence="4">
    <location>
        <position position="58"/>
    </location>
    <ligand>
        <name>substrate</name>
    </ligand>
</feature>
<dbReference type="InterPro" id="IPR001345">
    <property type="entry name" value="PG/BPGM_mutase_AS"/>
</dbReference>
<dbReference type="SMART" id="SM00855">
    <property type="entry name" value="PGAM"/>
    <property type="match status" value="1"/>
</dbReference>
<reference evidence="5 6" key="1">
    <citation type="submission" date="2019-03" db="EMBL/GenBank/DDBJ databases">
        <title>Genomic Encyclopedia of Type Strains, Phase IV (KMG-IV): sequencing the most valuable type-strain genomes for metagenomic binning, comparative biology and taxonomic classification.</title>
        <authorList>
            <person name="Goeker M."/>
        </authorList>
    </citation>
    <scope>NUCLEOTIDE SEQUENCE [LARGE SCALE GENOMIC DNA]</scope>
    <source>
        <strain evidence="5 6">DSM 45707</strain>
    </source>
</reference>
<evidence type="ECO:0000256" key="3">
    <source>
        <dbReference type="PIRSR" id="PIRSR613078-1"/>
    </source>
</evidence>
<dbReference type="RefSeq" id="WP_131925182.1">
    <property type="nucleotide sequence ID" value="NZ_SMAG01000005.1"/>
</dbReference>
<feature type="binding site" evidence="4">
    <location>
        <begin position="8"/>
        <end position="15"/>
    </location>
    <ligand>
        <name>substrate</name>
    </ligand>
</feature>
<name>A0A4V2UV06_9BACL</name>
<gene>
    <name evidence="5" type="ORF">EDD58_10565</name>
</gene>
<dbReference type="InterPro" id="IPR013078">
    <property type="entry name" value="His_Pase_superF_clade-1"/>
</dbReference>
<evidence type="ECO:0000256" key="1">
    <source>
        <dbReference type="ARBA" id="ARBA00023152"/>
    </source>
</evidence>
<feature type="active site" description="Tele-phosphohistidine intermediate" evidence="3">
    <location>
        <position position="9"/>
    </location>
</feature>
<feature type="active site" description="Proton donor/acceptor" evidence="3">
    <location>
        <position position="82"/>
    </location>
</feature>
<keyword evidence="2" id="KW-0413">Isomerase</keyword>
<protein>
    <submittedName>
        <fullName evidence="5">Phosphoglycerate mutase</fullName>
    </submittedName>
</protein>
<keyword evidence="6" id="KW-1185">Reference proteome</keyword>
<evidence type="ECO:0000256" key="4">
    <source>
        <dbReference type="PIRSR" id="PIRSR613078-2"/>
    </source>
</evidence>
<evidence type="ECO:0000313" key="5">
    <source>
        <dbReference type="EMBL" id="TCS93857.1"/>
    </source>
</evidence>
<dbReference type="GO" id="GO:0005737">
    <property type="term" value="C:cytoplasm"/>
    <property type="evidence" value="ECO:0007669"/>
    <property type="project" value="TreeGrafter"/>
</dbReference>
<dbReference type="PANTHER" id="PTHR48100">
    <property type="entry name" value="BROAD-SPECIFICITY PHOSPHATASE YOR283W-RELATED"/>
    <property type="match status" value="1"/>
</dbReference>
<proteinExistence type="predicted"/>
<dbReference type="AlphaFoldDB" id="A0A4V2UV06"/>
<dbReference type="PROSITE" id="PS00175">
    <property type="entry name" value="PG_MUTASE"/>
    <property type="match status" value="1"/>
</dbReference>
<dbReference type="InterPro" id="IPR029033">
    <property type="entry name" value="His_PPase_superfam"/>
</dbReference>
<accession>A0A4V2UV06</accession>
<dbReference type="OrthoDB" id="9782128at2"/>
<evidence type="ECO:0000313" key="6">
    <source>
        <dbReference type="Proteomes" id="UP000294937"/>
    </source>
</evidence>
<comment type="caution">
    <text evidence="5">The sequence shown here is derived from an EMBL/GenBank/DDBJ whole genome shotgun (WGS) entry which is preliminary data.</text>
</comment>